<dbReference type="GO" id="GO:0004519">
    <property type="term" value="F:endonuclease activity"/>
    <property type="evidence" value="ECO:0007669"/>
    <property type="project" value="UniProtKB-KW"/>
</dbReference>
<reference evidence="10" key="1">
    <citation type="submission" date="2006-01" db="EMBL/GenBank/DDBJ databases">
        <authorList>
            <person name="Lindblad-Toh K."/>
            <person name="Mauceli E."/>
            <person name="Grabherr M."/>
            <person name="Chang J.L."/>
            <person name="Lander E.S."/>
        </authorList>
    </citation>
    <scope>NUCLEOTIDE SEQUENCE [LARGE SCALE GENOMIC DNA]</scope>
</reference>
<dbReference type="InterPro" id="IPR043502">
    <property type="entry name" value="DNA/RNA_pol_sf"/>
</dbReference>
<dbReference type="GO" id="GO:0003964">
    <property type="term" value="F:RNA-directed DNA polymerase activity"/>
    <property type="evidence" value="ECO:0007669"/>
    <property type="project" value="UniProtKB-KW"/>
</dbReference>
<reference evidence="10" key="2">
    <citation type="submission" date="2024-04" db="UniProtKB">
        <authorList>
            <consortium name="Ensembl"/>
        </authorList>
    </citation>
    <scope>IDENTIFICATION</scope>
</reference>
<feature type="domain" description="Integrase zinc-binding" evidence="9">
    <location>
        <begin position="193"/>
        <end position="244"/>
    </location>
</feature>
<dbReference type="GO" id="GO:0016787">
    <property type="term" value="F:hydrolase activity"/>
    <property type="evidence" value="ECO:0007669"/>
    <property type="project" value="UniProtKB-KW"/>
</dbReference>
<proteinExistence type="predicted"/>
<evidence type="ECO:0000256" key="6">
    <source>
        <dbReference type="ARBA" id="ARBA00022918"/>
    </source>
</evidence>
<keyword evidence="5" id="KW-0378">Hydrolase</keyword>
<evidence type="ECO:0000313" key="10">
    <source>
        <dbReference type="Ensembl" id="ENSGACP00000018099.1"/>
    </source>
</evidence>
<keyword evidence="3" id="KW-0540">Nuclease</keyword>
<dbReference type="PANTHER" id="PTHR37984">
    <property type="entry name" value="PROTEIN CBG26694"/>
    <property type="match status" value="1"/>
</dbReference>
<dbReference type="PANTHER" id="PTHR37984:SF7">
    <property type="entry name" value="INTEGRASE CATALYTIC DOMAIN-CONTAINING PROTEIN"/>
    <property type="match status" value="1"/>
</dbReference>
<protein>
    <recommendedName>
        <fullName evidence="7">Gypsy retrotransposon integrase-like protein 1</fullName>
    </recommendedName>
</protein>
<dbReference type="InterPro" id="IPR041588">
    <property type="entry name" value="Integrase_H2C2"/>
</dbReference>
<dbReference type="STRING" id="69293.ENSGACP00000018099"/>
<evidence type="ECO:0000256" key="4">
    <source>
        <dbReference type="ARBA" id="ARBA00022759"/>
    </source>
</evidence>
<dbReference type="Pfam" id="PF17921">
    <property type="entry name" value="Integrase_H2C2"/>
    <property type="match status" value="1"/>
</dbReference>
<dbReference type="CDD" id="cd09274">
    <property type="entry name" value="RNase_HI_RT_Ty3"/>
    <property type="match status" value="1"/>
</dbReference>
<evidence type="ECO:0000256" key="5">
    <source>
        <dbReference type="ARBA" id="ARBA00022801"/>
    </source>
</evidence>
<dbReference type="OMA" id="RIHECHQ"/>
<dbReference type="Bgee" id="ENSGACG00000013700">
    <property type="expression patterns" value="Expressed in liver"/>
</dbReference>
<dbReference type="SUPFAM" id="SSF56672">
    <property type="entry name" value="DNA/RNA polymerases"/>
    <property type="match status" value="1"/>
</dbReference>
<keyword evidence="2" id="KW-0548">Nucleotidyltransferase</keyword>
<keyword evidence="4" id="KW-0255">Endonuclease</keyword>
<dbReference type="Gene3D" id="3.10.20.370">
    <property type="match status" value="1"/>
</dbReference>
<evidence type="ECO:0000256" key="3">
    <source>
        <dbReference type="ARBA" id="ARBA00022722"/>
    </source>
</evidence>
<dbReference type="eggNOG" id="KOG0017">
    <property type="taxonomic scope" value="Eukaryota"/>
</dbReference>
<dbReference type="FunFam" id="1.10.340.70:FF:000004">
    <property type="entry name" value="Retrovirus-related Pol polyprotein from transposon 297-like Protein"/>
    <property type="match status" value="1"/>
</dbReference>
<keyword evidence="1" id="KW-0808">Transferase</keyword>
<organism evidence="10">
    <name type="scientific">Gasterosteus aculeatus</name>
    <name type="common">Three-spined stickleback</name>
    <dbReference type="NCBI Taxonomy" id="69293"/>
    <lineage>
        <taxon>Eukaryota</taxon>
        <taxon>Metazoa</taxon>
        <taxon>Chordata</taxon>
        <taxon>Craniata</taxon>
        <taxon>Vertebrata</taxon>
        <taxon>Euteleostomi</taxon>
        <taxon>Actinopterygii</taxon>
        <taxon>Neopterygii</taxon>
        <taxon>Teleostei</taxon>
        <taxon>Neoteleostei</taxon>
        <taxon>Acanthomorphata</taxon>
        <taxon>Eupercaria</taxon>
        <taxon>Perciformes</taxon>
        <taxon>Cottioidei</taxon>
        <taxon>Gasterosteales</taxon>
        <taxon>Gasterosteidae</taxon>
        <taxon>Gasterosteus</taxon>
    </lineage>
</organism>
<dbReference type="FunFam" id="3.10.20.370:FF:000001">
    <property type="entry name" value="Retrovirus-related Pol polyprotein from transposon 17.6-like protein"/>
    <property type="match status" value="1"/>
</dbReference>
<evidence type="ECO:0000256" key="1">
    <source>
        <dbReference type="ARBA" id="ARBA00022679"/>
    </source>
</evidence>
<dbReference type="Ensembl" id="ENSGACT00000018134.1">
    <property type="protein sequence ID" value="ENSGACP00000018099.1"/>
    <property type="gene ID" value="ENSGACG00000013700.1"/>
</dbReference>
<dbReference type="InParanoid" id="G3PKG9"/>
<dbReference type="Gene3D" id="1.10.340.70">
    <property type="match status" value="1"/>
</dbReference>
<dbReference type="AlphaFoldDB" id="G3PKG9"/>
<keyword evidence="6" id="KW-0695">RNA-directed DNA polymerase</keyword>
<dbReference type="InterPro" id="IPR041373">
    <property type="entry name" value="RT_RNaseH"/>
</dbReference>
<evidence type="ECO:0000256" key="7">
    <source>
        <dbReference type="ARBA" id="ARBA00039658"/>
    </source>
</evidence>
<sequence length="245" mass="27665">AAESSKDGLGACLLQDGRPVCYASRALTDTEKRYAQIEKELLAIVFAAKRFHQYVYGRPVTVQSDHKPLEVIMRKPPSKAPARLQGMLLQLQRYDLHITYTPGKHMHIADTLSRATASREGENIKENPCDERVVYALEATDSLSEETLNQLKKATAADSVLQAVCEKHKNAGPRKDNISIENDIVMVGDKIIIPQSFRSMILEKRHFAHQGVQRTKAKARKSLYWPGMARDIEAMVEKYMECQQL</sequence>
<accession>G3PKG9</accession>
<evidence type="ECO:0000256" key="2">
    <source>
        <dbReference type="ARBA" id="ARBA00022695"/>
    </source>
</evidence>
<feature type="domain" description="Reverse transcriptase RNase H-like" evidence="8">
    <location>
        <begin position="4"/>
        <end position="94"/>
    </location>
</feature>
<dbReference type="Pfam" id="PF17917">
    <property type="entry name" value="RT_RNaseH"/>
    <property type="match status" value="1"/>
</dbReference>
<name>G3PKG9_GASAC</name>
<evidence type="ECO:0000259" key="8">
    <source>
        <dbReference type="Pfam" id="PF17917"/>
    </source>
</evidence>
<dbReference type="InterPro" id="IPR050951">
    <property type="entry name" value="Retrovirus_Pol_polyprotein"/>
</dbReference>
<evidence type="ECO:0000259" key="9">
    <source>
        <dbReference type="Pfam" id="PF17921"/>
    </source>
</evidence>